<reference evidence="2 3" key="1">
    <citation type="submission" date="2024-09" db="EMBL/GenBank/DDBJ databases">
        <authorList>
            <person name="Sun Q."/>
            <person name="Mori K."/>
        </authorList>
    </citation>
    <scope>NUCLEOTIDE SEQUENCE [LARGE SCALE GENOMIC DNA]</scope>
    <source>
        <strain evidence="2 3">CECT 8622</strain>
    </source>
</reference>
<comment type="caution">
    <text evidence="2">The sequence shown here is derived from an EMBL/GenBank/DDBJ whole genome shotgun (WGS) entry which is preliminary data.</text>
</comment>
<dbReference type="EMBL" id="JBHMFC010000006">
    <property type="protein sequence ID" value="MFB9055405.1"/>
    <property type="molecule type" value="Genomic_DNA"/>
</dbReference>
<dbReference type="RefSeq" id="WP_379859589.1">
    <property type="nucleotide sequence ID" value="NZ_JBHMFC010000006.1"/>
</dbReference>
<proteinExistence type="predicted"/>
<feature type="signal peptide" evidence="1">
    <location>
        <begin position="1"/>
        <end position="23"/>
    </location>
</feature>
<protein>
    <submittedName>
        <fullName evidence="2">DUF4270 domain-containing protein</fullName>
    </submittedName>
</protein>
<keyword evidence="1" id="KW-0732">Signal</keyword>
<dbReference type="PROSITE" id="PS51257">
    <property type="entry name" value="PROKAR_LIPOPROTEIN"/>
    <property type="match status" value="1"/>
</dbReference>
<keyword evidence="3" id="KW-1185">Reference proteome</keyword>
<evidence type="ECO:0000313" key="2">
    <source>
        <dbReference type="EMBL" id="MFB9055405.1"/>
    </source>
</evidence>
<gene>
    <name evidence="2" type="ORF">ACFFU9_01505</name>
</gene>
<organism evidence="2 3">
    <name type="scientific">Mariniflexile ostreae</name>
    <dbReference type="NCBI Taxonomy" id="1520892"/>
    <lineage>
        <taxon>Bacteria</taxon>
        <taxon>Pseudomonadati</taxon>
        <taxon>Bacteroidota</taxon>
        <taxon>Flavobacteriia</taxon>
        <taxon>Flavobacteriales</taxon>
        <taxon>Flavobacteriaceae</taxon>
        <taxon>Mariniflexile</taxon>
    </lineage>
</organism>
<evidence type="ECO:0000313" key="3">
    <source>
        <dbReference type="Proteomes" id="UP001589585"/>
    </source>
</evidence>
<sequence length="542" mass="60513">MKKTFKAFLPTCLILFIAFSIMGCDKDFSILESDVIGENNTNFETPDKTIAVSAYNKKLDSVQISNLASSLLGVYHDPLYGQTTASIVAQLTPASFNPDFGIKPAIDSVVLKIPYYSKVTGTNLESGKTPYALDSIFGNPEAPFKLSIYQNKYFLRDFNPSEGFETQQRYYSNANNADKTINSALTETSVIDFDSQKGALIFTDNNLVPSNKQIRLTYTDSTKTPEFLEPSLRLKLDTTIWHTEIIKKQGTNVLSNTNNFLNHFRGLYLKVEPIANDGSMVLLNLASSDANVVIYYSKDVSATDATRTQGTYTLNFTANKLNTFVNDLNLVTLSNGNKATGDQKLYLKNAASMAIVDLFGNEDLDKNGVPDQLEALREEFKDGEYQDRLINEAQLIFYEDITSPESTHEYDRIYAYDVNNNAPLIDYTFDETTNTNNPISSKFFHLGTRIEQETGVWKYKIRITEHLNNLIFKDSTNTKIGLVLSNNVNYTNNALILNSNDGVTSIPAASVISPRGTILSGSNEAVNADRRMLLKLFFTKSK</sequence>
<dbReference type="Pfam" id="PF14092">
    <property type="entry name" value="DUF4270"/>
    <property type="match status" value="1"/>
</dbReference>
<evidence type="ECO:0000256" key="1">
    <source>
        <dbReference type="SAM" id="SignalP"/>
    </source>
</evidence>
<dbReference type="InterPro" id="IPR025366">
    <property type="entry name" value="DUF4270"/>
</dbReference>
<feature type="chain" id="PRO_5045533299" evidence="1">
    <location>
        <begin position="24"/>
        <end position="542"/>
    </location>
</feature>
<name>A0ABV5F7H9_9FLAO</name>
<accession>A0ABV5F7H9</accession>
<dbReference type="Proteomes" id="UP001589585">
    <property type="component" value="Unassembled WGS sequence"/>
</dbReference>